<comment type="subcellular location">
    <subcellularLocation>
        <location evidence="1">Endoplasmic reticulum membrane</location>
        <topology evidence="1">Single-pass membrane protein</topology>
    </subcellularLocation>
</comment>
<keyword evidence="8" id="KW-0472">Membrane</keyword>
<dbReference type="GO" id="GO:0044389">
    <property type="term" value="F:ubiquitin-like protein ligase binding"/>
    <property type="evidence" value="ECO:0007669"/>
    <property type="project" value="TreeGrafter"/>
</dbReference>
<evidence type="ECO:0000256" key="11">
    <source>
        <dbReference type="SAM" id="SignalP"/>
    </source>
</evidence>
<keyword evidence="7" id="KW-1133">Transmembrane helix</keyword>
<feature type="region of interest" description="Disordered" evidence="10">
    <location>
        <begin position="121"/>
        <end position="155"/>
    </location>
</feature>
<feature type="chain" id="PRO_5017444951" description="DDRGK domain-containing protein 1" evidence="11">
    <location>
        <begin position="20"/>
        <end position="255"/>
    </location>
</feature>
<keyword evidence="5" id="KW-0833">Ubl conjugation pathway</keyword>
<evidence type="ECO:0000256" key="1">
    <source>
        <dbReference type="ARBA" id="ARBA00004389"/>
    </source>
</evidence>
<dbReference type="SUPFAM" id="SSF46785">
    <property type="entry name" value="Winged helix' DNA-binding domain"/>
    <property type="match status" value="1"/>
</dbReference>
<evidence type="ECO:0000313" key="12">
    <source>
        <dbReference type="Ensembl" id="ENSSLDP00000019297.1"/>
    </source>
</evidence>
<dbReference type="InterPro" id="IPR036388">
    <property type="entry name" value="WH-like_DNA-bd_sf"/>
</dbReference>
<evidence type="ECO:0000256" key="9">
    <source>
        <dbReference type="ARBA" id="ARBA00062094"/>
    </source>
</evidence>
<dbReference type="PANTHER" id="PTHR48176:SF1">
    <property type="entry name" value="DDRGK DOMAIN-CONTAINING PROTEIN 1"/>
    <property type="match status" value="1"/>
</dbReference>
<organism evidence="12 13">
    <name type="scientific">Seriola lalandi dorsalis</name>
    <dbReference type="NCBI Taxonomy" id="1841481"/>
    <lineage>
        <taxon>Eukaryota</taxon>
        <taxon>Metazoa</taxon>
        <taxon>Chordata</taxon>
        <taxon>Craniata</taxon>
        <taxon>Vertebrata</taxon>
        <taxon>Euteleostomi</taxon>
        <taxon>Actinopterygii</taxon>
        <taxon>Neopterygii</taxon>
        <taxon>Teleostei</taxon>
        <taxon>Neoteleostei</taxon>
        <taxon>Acanthomorphata</taxon>
        <taxon>Carangaria</taxon>
        <taxon>Carangiformes</taxon>
        <taxon>Carangidae</taxon>
        <taxon>Seriola</taxon>
    </lineage>
</organism>
<dbReference type="FunFam" id="1.10.10.10:FF:000143">
    <property type="entry name" value="DDRGK domain-containing protein 1"/>
    <property type="match status" value="1"/>
</dbReference>
<dbReference type="AlphaFoldDB" id="A0A3B4XTL2"/>
<evidence type="ECO:0000256" key="4">
    <source>
        <dbReference type="ARBA" id="ARBA00022692"/>
    </source>
</evidence>
<dbReference type="Pfam" id="PF09756">
    <property type="entry name" value="DDRGK"/>
    <property type="match status" value="1"/>
</dbReference>
<comment type="similarity">
    <text evidence="2">Belongs to the DDRGK1 family.</text>
</comment>
<name>A0A3B4XTL2_SERLL</name>
<evidence type="ECO:0000256" key="2">
    <source>
        <dbReference type="ARBA" id="ARBA00009829"/>
    </source>
</evidence>
<evidence type="ECO:0000256" key="6">
    <source>
        <dbReference type="ARBA" id="ARBA00022824"/>
    </source>
</evidence>
<sequence length="255" mass="29523">MEPLKLITVTAVCCIVCSADQEQRRDVVRAAGPPPQAAEERGAGMPRRRRNMAAVMANRRPQREAVEHGKRYHLRLGPDQDPDQDYRVLACPGKHRLSINCVLCRLQAEMEEREERKRMQELREQERRQEDERERLQEQKQEEEERRAKEEQEKREEEEYLRLKIQIHSKVVLLEDLASHFGMRTQDAIARLQDLLAEGSLTGVIDDRGKFISITPEELDSVAHFIRQRGRVSITELAQASNSLINLTPEARSTA</sequence>
<dbReference type="SMART" id="SM01128">
    <property type="entry name" value="DDRGK"/>
    <property type="match status" value="1"/>
</dbReference>
<protein>
    <recommendedName>
        <fullName evidence="3">DDRGK domain-containing protein 1</fullName>
    </recommendedName>
</protein>
<feature type="region of interest" description="Disordered" evidence="10">
    <location>
        <begin position="29"/>
        <end position="48"/>
    </location>
</feature>
<accession>A0A3B4XTL2</accession>
<dbReference type="STRING" id="1841481.ENSSLDP00000019297"/>
<evidence type="ECO:0000256" key="8">
    <source>
        <dbReference type="ARBA" id="ARBA00023136"/>
    </source>
</evidence>
<dbReference type="GeneTree" id="ENSGT00390000017193"/>
<reference evidence="12" key="2">
    <citation type="submission" date="2025-09" db="UniProtKB">
        <authorList>
            <consortium name="Ensembl"/>
        </authorList>
    </citation>
    <scope>IDENTIFICATION</scope>
</reference>
<comment type="subunit">
    <text evidence="9">Component of the UFM1 ribosome E3 ligase (UREL) complex, composed of ufl1, ddrgk1 and cdk5rap3.</text>
</comment>
<evidence type="ECO:0000256" key="5">
    <source>
        <dbReference type="ARBA" id="ARBA00022786"/>
    </source>
</evidence>
<dbReference type="GO" id="GO:1903895">
    <property type="term" value="P:negative regulation of IRE1-mediated unfolded protein response"/>
    <property type="evidence" value="ECO:0007669"/>
    <property type="project" value="TreeGrafter"/>
</dbReference>
<proteinExistence type="inferred from homology"/>
<keyword evidence="11" id="KW-0732">Signal</keyword>
<feature type="signal peptide" evidence="11">
    <location>
        <begin position="1"/>
        <end position="19"/>
    </location>
</feature>
<keyword evidence="6" id="KW-0256">Endoplasmic reticulum</keyword>
<evidence type="ECO:0000256" key="7">
    <source>
        <dbReference type="ARBA" id="ARBA00022989"/>
    </source>
</evidence>
<evidence type="ECO:0000256" key="10">
    <source>
        <dbReference type="SAM" id="MobiDB-lite"/>
    </source>
</evidence>
<dbReference type="InterPro" id="IPR050899">
    <property type="entry name" value="DDRGK_domain-containing"/>
</dbReference>
<dbReference type="GO" id="GO:0005789">
    <property type="term" value="C:endoplasmic reticulum membrane"/>
    <property type="evidence" value="ECO:0007669"/>
    <property type="project" value="UniProtKB-SubCell"/>
</dbReference>
<evidence type="ECO:0000313" key="13">
    <source>
        <dbReference type="Proteomes" id="UP000261360"/>
    </source>
</evidence>
<keyword evidence="13" id="KW-1185">Reference proteome</keyword>
<dbReference type="Proteomes" id="UP000261360">
    <property type="component" value="Unplaced"/>
</dbReference>
<dbReference type="InterPro" id="IPR036390">
    <property type="entry name" value="WH_DNA-bd_sf"/>
</dbReference>
<keyword evidence="4" id="KW-0812">Transmembrane</keyword>
<dbReference type="InterPro" id="IPR019153">
    <property type="entry name" value="DDRGK_dom-contain"/>
</dbReference>
<dbReference type="GO" id="GO:0051216">
    <property type="term" value="P:cartilage development"/>
    <property type="evidence" value="ECO:0007669"/>
    <property type="project" value="TreeGrafter"/>
</dbReference>
<evidence type="ECO:0000256" key="3">
    <source>
        <dbReference type="ARBA" id="ARBA00018218"/>
    </source>
</evidence>
<reference evidence="12" key="1">
    <citation type="submission" date="2025-08" db="UniProtKB">
        <authorList>
            <consortium name="Ensembl"/>
        </authorList>
    </citation>
    <scope>IDENTIFICATION</scope>
</reference>
<dbReference type="Gene3D" id="1.10.10.10">
    <property type="entry name" value="Winged helix-like DNA-binding domain superfamily/Winged helix DNA-binding domain"/>
    <property type="match status" value="1"/>
</dbReference>
<dbReference type="PANTHER" id="PTHR48176">
    <property type="entry name" value="DDRGK DOMAIN-CONTAINING PROTEIN 1"/>
    <property type="match status" value="1"/>
</dbReference>
<dbReference type="GO" id="GO:1990592">
    <property type="term" value="P:protein K69-linked ufmylation"/>
    <property type="evidence" value="ECO:0007669"/>
    <property type="project" value="TreeGrafter"/>
</dbReference>
<dbReference type="Ensembl" id="ENSSLDT00000019945.1">
    <property type="protein sequence ID" value="ENSSLDP00000019297.1"/>
    <property type="gene ID" value="ENSSLDG00000015129.1"/>
</dbReference>